<comment type="subcellular location">
    <subcellularLocation>
        <location evidence="1">Cell membrane</location>
        <topology evidence="1">Peripheral membrane protein</topology>
    </subcellularLocation>
</comment>
<keyword evidence="5" id="KW-0547">Nucleotide-binding</keyword>
<dbReference type="GO" id="GO:0005524">
    <property type="term" value="F:ATP binding"/>
    <property type="evidence" value="ECO:0007669"/>
    <property type="project" value="UniProtKB-KW"/>
</dbReference>
<feature type="domain" description="ABC transporter" evidence="10">
    <location>
        <begin position="6"/>
        <end position="242"/>
    </location>
</feature>
<keyword evidence="2" id="KW-0813">Transport</keyword>
<keyword evidence="8" id="KW-0406">Ion transport</keyword>
<evidence type="ECO:0000256" key="6">
    <source>
        <dbReference type="ARBA" id="ARBA00022840"/>
    </source>
</evidence>
<dbReference type="InterPro" id="IPR017871">
    <property type="entry name" value="ABC_transporter-like_CS"/>
</dbReference>
<dbReference type="PANTHER" id="PTHR42771">
    <property type="entry name" value="IRON(3+)-HYDROXAMATE IMPORT ATP-BINDING PROTEIN FHUC"/>
    <property type="match status" value="1"/>
</dbReference>
<evidence type="ECO:0000256" key="4">
    <source>
        <dbReference type="ARBA" id="ARBA00022496"/>
    </source>
</evidence>
<dbReference type="AlphaFoldDB" id="A0A543K830"/>
<comment type="caution">
    <text evidence="11">The sequence shown here is derived from an EMBL/GenBank/DDBJ whole genome shotgun (WGS) entry which is preliminary data.</text>
</comment>
<keyword evidence="6 11" id="KW-0067">ATP-binding</keyword>
<dbReference type="SMART" id="SM00382">
    <property type="entry name" value="AAA"/>
    <property type="match status" value="1"/>
</dbReference>
<evidence type="ECO:0000256" key="5">
    <source>
        <dbReference type="ARBA" id="ARBA00022741"/>
    </source>
</evidence>
<evidence type="ECO:0000313" key="11">
    <source>
        <dbReference type="EMBL" id="TQM91242.1"/>
    </source>
</evidence>
<keyword evidence="9" id="KW-0472">Membrane</keyword>
<dbReference type="InterPro" id="IPR003593">
    <property type="entry name" value="AAA+_ATPase"/>
</dbReference>
<evidence type="ECO:0000256" key="2">
    <source>
        <dbReference type="ARBA" id="ARBA00022448"/>
    </source>
</evidence>
<reference evidence="11 12" key="1">
    <citation type="submission" date="2019-06" db="EMBL/GenBank/DDBJ databases">
        <title>Sequencing the genomes of 1000 actinobacteria strains.</title>
        <authorList>
            <person name="Klenk H.-P."/>
        </authorList>
    </citation>
    <scope>NUCLEOTIDE SEQUENCE [LARGE SCALE GENOMIC DNA]</scope>
    <source>
        <strain evidence="11 12">DSM 12362</strain>
    </source>
</reference>
<dbReference type="CDD" id="cd03214">
    <property type="entry name" value="ABC_Iron-Siderophores_B12_Hemin"/>
    <property type="match status" value="1"/>
</dbReference>
<dbReference type="OrthoDB" id="5296765at2"/>
<keyword evidence="4" id="KW-0410">Iron transport</keyword>
<dbReference type="Gene3D" id="3.40.50.300">
    <property type="entry name" value="P-loop containing nucleotide triphosphate hydrolases"/>
    <property type="match status" value="1"/>
</dbReference>
<dbReference type="SUPFAM" id="SSF52540">
    <property type="entry name" value="P-loop containing nucleoside triphosphate hydrolases"/>
    <property type="match status" value="1"/>
</dbReference>
<evidence type="ECO:0000313" key="12">
    <source>
        <dbReference type="Proteomes" id="UP000315133"/>
    </source>
</evidence>
<sequence>MSSPVLRAERLTLGYGERTIVSDLDLEIPSGKVTAIVGPNGCGKSTLLRGLSRLLRPKDGRVLLGDQDVHRMPTKQVARAMALLPQSPVVPEGITVGELVARGRHPHHGLLRQWTREDDEVVAEALDLTGTTHLVSREVAELSGGQRQRVWIAMVLAQRTDLLLLDEPTSFLDIAHQVEVLDLARDLSVDRGTTVVMVLHDLAMAARYADHLVAMRGGRVIAQGAPREVVTAETVCDVFGITCRVLWQEATGDLSVIPLGRHRPVGHVLGTAGTPRIAPEIAPELEVLR</sequence>
<dbReference type="GO" id="GO:0005886">
    <property type="term" value="C:plasma membrane"/>
    <property type="evidence" value="ECO:0007669"/>
    <property type="project" value="UniProtKB-SubCell"/>
</dbReference>
<name>A0A543K830_9MICO</name>
<dbReference type="InterPro" id="IPR051535">
    <property type="entry name" value="Siderophore_ABC-ATPase"/>
</dbReference>
<evidence type="ECO:0000256" key="1">
    <source>
        <dbReference type="ARBA" id="ARBA00004202"/>
    </source>
</evidence>
<protein>
    <submittedName>
        <fullName evidence="11">Iron complex transport system ATP-binding protein</fullName>
    </submittedName>
</protein>
<dbReference type="InterPro" id="IPR027417">
    <property type="entry name" value="P-loop_NTPase"/>
</dbReference>
<keyword evidence="12" id="KW-1185">Reference proteome</keyword>
<dbReference type="Proteomes" id="UP000315133">
    <property type="component" value="Unassembled WGS sequence"/>
</dbReference>
<organism evidence="11 12">
    <name type="scientific">Ornithinimicrobium humiphilum</name>
    <dbReference type="NCBI Taxonomy" id="125288"/>
    <lineage>
        <taxon>Bacteria</taxon>
        <taxon>Bacillati</taxon>
        <taxon>Actinomycetota</taxon>
        <taxon>Actinomycetes</taxon>
        <taxon>Micrococcales</taxon>
        <taxon>Ornithinimicrobiaceae</taxon>
        <taxon>Ornithinimicrobium</taxon>
    </lineage>
</organism>
<evidence type="ECO:0000256" key="3">
    <source>
        <dbReference type="ARBA" id="ARBA00022475"/>
    </source>
</evidence>
<proteinExistence type="predicted"/>
<keyword evidence="7" id="KW-0408">Iron</keyword>
<evidence type="ECO:0000259" key="10">
    <source>
        <dbReference type="PROSITE" id="PS50893"/>
    </source>
</evidence>
<evidence type="ECO:0000256" key="8">
    <source>
        <dbReference type="ARBA" id="ARBA00023065"/>
    </source>
</evidence>
<evidence type="ECO:0000256" key="7">
    <source>
        <dbReference type="ARBA" id="ARBA00023004"/>
    </source>
</evidence>
<dbReference type="PROSITE" id="PS00211">
    <property type="entry name" value="ABC_TRANSPORTER_1"/>
    <property type="match status" value="1"/>
</dbReference>
<dbReference type="GO" id="GO:0016887">
    <property type="term" value="F:ATP hydrolysis activity"/>
    <property type="evidence" value="ECO:0007669"/>
    <property type="project" value="InterPro"/>
</dbReference>
<accession>A0A543K830</accession>
<dbReference type="FunFam" id="3.40.50.300:FF:000134">
    <property type="entry name" value="Iron-enterobactin ABC transporter ATP-binding protein"/>
    <property type="match status" value="1"/>
</dbReference>
<dbReference type="PANTHER" id="PTHR42771:SF2">
    <property type="entry name" value="IRON(3+)-HYDROXAMATE IMPORT ATP-BINDING PROTEIN FHUC"/>
    <property type="match status" value="1"/>
</dbReference>
<dbReference type="PROSITE" id="PS50893">
    <property type="entry name" value="ABC_TRANSPORTER_2"/>
    <property type="match status" value="1"/>
</dbReference>
<dbReference type="Pfam" id="PF00005">
    <property type="entry name" value="ABC_tran"/>
    <property type="match status" value="1"/>
</dbReference>
<keyword evidence="3" id="KW-1003">Cell membrane</keyword>
<dbReference type="GO" id="GO:0006826">
    <property type="term" value="P:iron ion transport"/>
    <property type="evidence" value="ECO:0007669"/>
    <property type="project" value="UniProtKB-KW"/>
</dbReference>
<dbReference type="InterPro" id="IPR003439">
    <property type="entry name" value="ABC_transporter-like_ATP-bd"/>
</dbReference>
<dbReference type="EMBL" id="VFPU01000002">
    <property type="protein sequence ID" value="TQM91242.1"/>
    <property type="molecule type" value="Genomic_DNA"/>
</dbReference>
<evidence type="ECO:0000256" key="9">
    <source>
        <dbReference type="ARBA" id="ARBA00023136"/>
    </source>
</evidence>
<gene>
    <name evidence="11" type="ORF">FB476_2980</name>
</gene>